<evidence type="ECO:0000256" key="9">
    <source>
        <dbReference type="ARBA" id="ARBA00022722"/>
    </source>
</evidence>
<gene>
    <name evidence="16" type="primary">rnc</name>
    <name evidence="19" type="ORF">CWE09_03585</name>
</gene>
<dbReference type="SUPFAM" id="SSF54768">
    <property type="entry name" value="dsRNA-binding domain-like"/>
    <property type="match status" value="1"/>
</dbReference>
<keyword evidence="10 16" id="KW-0479">Metal-binding</keyword>
<evidence type="ECO:0000256" key="14">
    <source>
        <dbReference type="ARBA" id="ARBA00022884"/>
    </source>
</evidence>
<dbReference type="PANTHER" id="PTHR14950:SF37">
    <property type="entry name" value="ENDORIBONUCLEASE DICER"/>
    <property type="match status" value="1"/>
</dbReference>
<dbReference type="GO" id="GO:0042802">
    <property type="term" value="F:identical protein binding"/>
    <property type="evidence" value="ECO:0007669"/>
    <property type="project" value="UniProtKB-ARBA"/>
</dbReference>
<dbReference type="GO" id="GO:0005737">
    <property type="term" value="C:cytoplasm"/>
    <property type="evidence" value="ECO:0007669"/>
    <property type="project" value="UniProtKB-SubCell"/>
</dbReference>
<dbReference type="FunFam" id="1.10.1520.10:FF:000001">
    <property type="entry name" value="Ribonuclease 3"/>
    <property type="match status" value="1"/>
</dbReference>
<dbReference type="GO" id="GO:0006364">
    <property type="term" value="P:rRNA processing"/>
    <property type="evidence" value="ECO:0007669"/>
    <property type="project" value="UniProtKB-UniRule"/>
</dbReference>
<evidence type="ECO:0000256" key="2">
    <source>
        <dbReference type="ARBA" id="ARBA00004496"/>
    </source>
</evidence>
<feature type="active site" evidence="16">
    <location>
        <position position="119"/>
    </location>
</feature>
<keyword evidence="11 16" id="KW-0255">Endonuclease</keyword>
<keyword evidence="9 16" id="KW-0540">Nuclease</keyword>
<dbReference type="CDD" id="cd10845">
    <property type="entry name" value="DSRM_RNAse_III_family"/>
    <property type="match status" value="1"/>
</dbReference>
<dbReference type="GO" id="GO:0046872">
    <property type="term" value="F:metal ion binding"/>
    <property type="evidence" value="ECO:0007669"/>
    <property type="project" value="UniProtKB-KW"/>
</dbReference>
<evidence type="ECO:0000256" key="11">
    <source>
        <dbReference type="ARBA" id="ARBA00022759"/>
    </source>
</evidence>
<evidence type="ECO:0000256" key="3">
    <source>
        <dbReference type="ARBA" id="ARBA00010183"/>
    </source>
</evidence>
<evidence type="ECO:0000256" key="5">
    <source>
        <dbReference type="ARBA" id="ARBA00022490"/>
    </source>
</evidence>
<dbReference type="GO" id="GO:0004525">
    <property type="term" value="F:ribonuclease III activity"/>
    <property type="evidence" value="ECO:0007669"/>
    <property type="project" value="UniProtKB-UniRule"/>
</dbReference>
<dbReference type="Gene3D" id="1.10.1520.10">
    <property type="entry name" value="Ribonuclease III domain"/>
    <property type="match status" value="1"/>
</dbReference>
<dbReference type="CDD" id="cd00593">
    <property type="entry name" value="RIBOc"/>
    <property type="match status" value="1"/>
</dbReference>
<dbReference type="Pfam" id="PF14622">
    <property type="entry name" value="Ribonucleas_3_3"/>
    <property type="match status" value="1"/>
</dbReference>
<feature type="binding site" evidence="16">
    <location>
        <position position="43"/>
    </location>
    <ligand>
        <name>Mg(2+)</name>
        <dbReference type="ChEBI" id="CHEBI:18420"/>
    </ligand>
</feature>
<dbReference type="InterPro" id="IPR036389">
    <property type="entry name" value="RNase_III_sf"/>
</dbReference>
<dbReference type="InterPro" id="IPR000999">
    <property type="entry name" value="RNase_III_dom"/>
</dbReference>
<keyword evidence="14 16" id="KW-0694">RNA-binding</keyword>
<evidence type="ECO:0000256" key="8">
    <source>
        <dbReference type="ARBA" id="ARBA00022694"/>
    </source>
</evidence>
<dbReference type="SMART" id="SM00358">
    <property type="entry name" value="DSRM"/>
    <property type="match status" value="1"/>
</dbReference>
<dbReference type="SUPFAM" id="SSF69065">
    <property type="entry name" value="RNase III domain-like"/>
    <property type="match status" value="1"/>
</dbReference>
<name>A0A432W6W7_9GAMM</name>
<comment type="subunit">
    <text evidence="4 16">Homodimer.</text>
</comment>
<dbReference type="GO" id="GO:0006397">
    <property type="term" value="P:mRNA processing"/>
    <property type="evidence" value="ECO:0007669"/>
    <property type="project" value="UniProtKB-UniRule"/>
</dbReference>
<evidence type="ECO:0000256" key="12">
    <source>
        <dbReference type="ARBA" id="ARBA00022801"/>
    </source>
</evidence>
<dbReference type="InterPro" id="IPR011907">
    <property type="entry name" value="RNase_III"/>
</dbReference>
<keyword evidence="16" id="KW-0699">rRNA-binding</keyword>
<dbReference type="NCBIfam" id="TIGR02191">
    <property type="entry name" value="RNaseIII"/>
    <property type="match status" value="1"/>
</dbReference>
<dbReference type="OrthoDB" id="9805026at2"/>
<dbReference type="HAMAP" id="MF_00104">
    <property type="entry name" value="RNase_III"/>
    <property type="match status" value="1"/>
</dbReference>
<accession>A0A432W6W7</accession>
<proteinExistence type="inferred from homology"/>
<dbReference type="PROSITE" id="PS50142">
    <property type="entry name" value="RNASE_3_2"/>
    <property type="match status" value="1"/>
</dbReference>
<evidence type="ECO:0000256" key="16">
    <source>
        <dbReference type="HAMAP-Rule" id="MF_00104"/>
    </source>
</evidence>
<evidence type="ECO:0000256" key="1">
    <source>
        <dbReference type="ARBA" id="ARBA00000109"/>
    </source>
</evidence>
<evidence type="ECO:0000313" key="19">
    <source>
        <dbReference type="EMBL" id="RUO25824.1"/>
    </source>
</evidence>
<evidence type="ECO:0000259" key="18">
    <source>
        <dbReference type="PROSITE" id="PS50142"/>
    </source>
</evidence>
<keyword evidence="6 16" id="KW-0698">rRNA processing</keyword>
<comment type="function">
    <text evidence="15 16">Digests double-stranded RNA. Involved in the processing of primary rRNA transcript to yield the immediate precursors to the large and small rRNAs (23S and 16S). Processes some mRNAs, and tRNAs when they are encoded in the rRNA operon. Processes pre-crRNA and tracrRNA of type II CRISPR loci if present in the organism.</text>
</comment>
<evidence type="ECO:0000256" key="13">
    <source>
        <dbReference type="ARBA" id="ARBA00022842"/>
    </source>
</evidence>
<dbReference type="PANTHER" id="PTHR14950">
    <property type="entry name" value="DICER-RELATED"/>
    <property type="match status" value="1"/>
</dbReference>
<keyword evidence="13 16" id="KW-0460">Magnesium</keyword>
<evidence type="ECO:0000313" key="20">
    <source>
        <dbReference type="Proteomes" id="UP000288293"/>
    </source>
</evidence>
<keyword evidence="5 16" id="KW-0963">Cytoplasm</keyword>
<organism evidence="19 20">
    <name type="scientific">Aliidiomarina minuta</name>
    <dbReference type="NCBI Taxonomy" id="880057"/>
    <lineage>
        <taxon>Bacteria</taxon>
        <taxon>Pseudomonadati</taxon>
        <taxon>Pseudomonadota</taxon>
        <taxon>Gammaproteobacteria</taxon>
        <taxon>Alteromonadales</taxon>
        <taxon>Idiomarinaceae</taxon>
        <taxon>Aliidiomarina</taxon>
    </lineage>
</organism>
<comment type="subcellular location">
    <subcellularLocation>
        <location evidence="2 16">Cytoplasm</location>
    </subcellularLocation>
</comment>
<feature type="domain" description="DRBM" evidence="17">
    <location>
        <begin position="157"/>
        <end position="227"/>
    </location>
</feature>
<dbReference type="PROSITE" id="PS50137">
    <property type="entry name" value="DS_RBD"/>
    <property type="match status" value="1"/>
</dbReference>
<dbReference type="EMBL" id="PIPL01000001">
    <property type="protein sequence ID" value="RUO25824.1"/>
    <property type="molecule type" value="Genomic_DNA"/>
</dbReference>
<comment type="similarity">
    <text evidence="3">Belongs to the ribonuclease III family.</text>
</comment>
<protein>
    <recommendedName>
        <fullName evidence="16">Ribonuclease 3</fullName>
        <ecNumber evidence="16">3.1.26.3</ecNumber>
    </recommendedName>
    <alternativeName>
        <fullName evidence="16">Ribonuclease III</fullName>
        <shortName evidence="16">RNase III</shortName>
    </alternativeName>
</protein>
<dbReference type="AlphaFoldDB" id="A0A432W6W7"/>
<dbReference type="Gene3D" id="3.30.160.20">
    <property type="match status" value="1"/>
</dbReference>
<keyword evidence="12 16" id="KW-0378">Hydrolase</keyword>
<feature type="domain" description="RNase III" evidence="18">
    <location>
        <begin position="8"/>
        <end position="130"/>
    </location>
</feature>
<dbReference type="GO" id="GO:0008033">
    <property type="term" value="P:tRNA processing"/>
    <property type="evidence" value="ECO:0007669"/>
    <property type="project" value="UniProtKB-KW"/>
</dbReference>
<dbReference type="EC" id="3.1.26.3" evidence="16"/>
<comment type="cofactor">
    <cofactor evidence="16">
        <name>Mg(2+)</name>
        <dbReference type="ChEBI" id="CHEBI:18420"/>
    </cofactor>
</comment>
<keyword evidence="8 16" id="KW-0819">tRNA processing</keyword>
<dbReference type="Pfam" id="PF00035">
    <property type="entry name" value="dsrm"/>
    <property type="match status" value="1"/>
</dbReference>
<evidence type="ECO:0000256" key="15">
    <source>
        <dbReference type="ARBA" id="ARBA00049596"/>
    </source>
</evidence>
<feature type="binding site" evidence="16">
    <location>
        <position position="119"/>
    </location>
    <ligand>
        <name>Mg(2+)</name>
        <dbReference type="ChEBI" id="CHEBI:18420"/>
    </ligand>
</feature>
<feature type="binding site" evidence="16">
    <location>
        <position position="116"/>
    </location>
    <ligand>
        <name>Mg(2+)</name>
        <dbReference type="ChEBI" id="CHEBI:18420"/>
    </ligand>
</feature>
<sequence length="229" mass="25358">MSLTAAASRQVQKEIGYEFSDNKLLQQALTHRSASAIHYERLEFLGDSILSMVIAEALYTQFPKEDEGDLSRMRASLVCAPMLATLAKSFNLGDHLQLGPGELKSGGFRRESILSDAVESIIGAMYLDSNVEVCKQVVLGWFQPYLQDIKPGISQKDPKTQLQERMQARQNPLPIYEVVAKQGQAHNQQFTVSCSIQQLDQPVQGSGTSRRKAEQAAASAMLQQLDDIK</sequence>
<dbReference type="RefSeq" id="WP_126802641.1">
    <property type="nucleotide sequence ID" value="NZ_PIPL01000001.1"/>
</dbReference>
<evidence type="ECO:0000256" key="10">
    <source>
        <dbReference type="ARBA" id="ARBA00022723"/>
    </source>
</evidence>
<reference evidence="19 20" key="1">
    <citation type="journal article" date="2011" name="Front. Microbiol.">
        <title>Genomic signatures of strain selection and enhancement in Bacillus atrophaeus var. globigii, a historical biowarfare simulant.</title>
        <authorList>
            <person name="Gibbons H.S."/>
            <person name="Broomall S.M."/>
            <person name="McNew L.A."/>
            <person name="Daligault H."/>
            <person name="Chapman C."/>
            <person name="Bruce D."/>
            <person name="Karavis M."/>
            <person name="Krepps M."/>
            <person name="McGregor P.A."/>
            <person name="Hong C."/>
            <person name="Park K.H."/>
            <person name="Akmal A."/>
            <person name="Feldman A."/>
            <person name="Lin J.S."/>
            <person name="Chang W.E."/>
            <person name="Higgs B.W."/>
            <person name="Demirev P."/>
            <person name="Lindquist J."/>
            <person name="Liem A."/>
            <person name="Fochler E."/>
            <person name="Read T.D."/>
            <person name="Tapia R."/>
            <person name="Johnson S."/>
            <person name="Bishop-Lilly K.A."/>
            <person name="Detter C."/>
            <person name="Han C."/>
            <person name="Sozhamannan S."/>
            <person name="Rosenzweig C.N."/>
            <person name="Skowronski E.W."/>
        </authorList>
    </citation>
    <scope>NUCLEOTIDE SEQUENCE [LARGE SCALE GENOMIC DNA]</scope>
    <source>
        <strain evidence="19 20">MLST1</strain>
    </source>
</reference>
<comment type="catalytic activity">
    <reaction evidence="1 16">
        <text>Endonucleolytic cleavage to 5'-phosphomonoester.</text>
        <dbReference type="EC" id="3.1.26.3"/>
    </reaction>
</comment>
<dbReference type="InterPro" id="IPR014720">
    <property type="entry name" value="dsRBD_dom"/>
</dbReference>
<dbReference type="FunFam" id="3.30.160.20:FF:000003">
    <property type="entry name" value="Ribonuclease 3"/>
    <property type="match status" value="1"/>
</dbReference>
<evidence type="ECO:0000256" key="6">
    <source>
        <dbReference type="ARBA" id="ARBA00022552"/>
    </source>
</evidence>
<keyword evidence="7 16" id="KW-0507">mRNA processing</keyword>
<dbReference type="SMART" id="SM00535">
    <property type="entry name" value="RIBOc"/>
    <property type="match status" value="1"/>
</dbReference>
<dbReference type="PROSITE" id="PS00517">
    <property type="entry name" value="RNASE_3_1"/>
    <property type="match status" value="1"/>
</dbReference>
<dbReference type="Proteomes" id="UP000288293">
    <property type="component" value="Unassembled WGS sequence"/>
</dbReference>
<comment type="caution">
    <text evidence="19">The sequence shown here is derived from an EMBL/GenBank/DDBJ whole genome shotgun (WGS) entry which is preliminary data.</text>
</comment>
<evidence type="ECO:0000259" key="17">
    <source>
        <dbReference type="PROSITE" id="PS50137"/>
    </source>
</evidence>
<evidence type="ECO:0000256" key="7">
    <source>
        <dbReference type="ARBA" id="ARBA00022664"/>
    </source>
</evidence>
<evidence type="ECO:0000256" key="4">
    <source>
        <dbReference type="ARBA" id="ARBA00011738"/>
    </source>
</evidence>
<feature type="active site" evidence="16">
    <location>
        <position position="47"/>
    </location>
</feature>
<dbReference type="GO" id="GO:0019843">
    <property type="term" value="F:rRNA binding"/>
    <property type="evidence" value="ECO:0007669"/>
    <property type="project" value="UniProtKB-KW"/>
</dbReference>
<keyword evidence="20" id="KW-1185">Reference proteome</keyword>